<proteinExistence type="predicted"/>
<reference evidence="1" key="1">
    <citation type="submission" date="2024-03" db="EMBL/GenBank/DDBJ databases">
        <title>WGS assembly of Saponaria officinalis var. Norfolk2.</title>
        <authorList>
            <person name="Jenkins J."/>
            <person name="Shu S."/>
            <person name="Grimwood J."/>
            <person name="Barry K."/>
            <person name="Goodstein D."/>
            <person name="Schmutz J."/>
            <person name="Leebens-Mack J."/>
            <person name="Osbourn A."/>
        </authorList>
    </citation>
    <scope>NUCLEOTIDE SEQUENCE [LARGE SCALE GENOMIC DNA]</scope>
    <source>
        <strain evidence="1">JIC</strain>
    </source>
</reference>
<gene>
    <name evidence="1" type="ORF">RND81_11G070400</name>
</gene>
<accession>A0AAW1HKM4</accession>
<evidence type="ECO:0000313" key="1">
    <source>
        <dbReference type="EMBL" id="KAK9676339.1"/>
    </source>
</evidence>
<keyword evidence="2" id="KW-1185">Reference proteome</keyword>
<dbReference type="Proteomes" id="UP001443914">
    <property type="component" value="Unassembled WGS sequence"/>
</dbReference>
<comment type="caution">
    <text evidence="1">The sequence shown here is derived from an EMBL/GenBank/DDBJ whole genome shotgun (WGS) entry which is preliminary data.</text>
</comment>
<dbReference type="AlphaFoldDB" id="A0AAW1HKM4"/>
<dbReference type="EMBL" id="JBDFQZ010000011">
    <property type="protein sequence ID" value="KAK9676339.1"/>
    <property type="molecule type" value="Genomic_DNA"/>
</dbReference>
<evidence type="ECO:0000313" key="2">
    <source>
        <dbReference type="Proteomes" id="UP001443914"/>
    </source>
</evidence>
<organism evidence="1 2">
    <name type="scientific">Saponaria officinalis</name>
    <name type="common">Common soapwort</name>
    <name type="synonym">Lychnis saponaria</name>
    <dbReference type="NCBI Taxonomy" id="3572"/>
    <lineage>
        <taxon>Eukaryota</taxon>
        <taxon>Viridiplantae</taxon>
        <taxon>Streptophyta</taxon>
        <taxon>Embryophyta</taxon>
        <taxon>Tracheophyta</taxon>
        <taxon>Spermatophyta</taxon>
        <taxon>Magnoliopsida</taxon>
        <taxon>eudicotyledons</taxon>
        <taxon>Gunneridae</taxon>
        <taxon>Pentapetalae</taxon>
        <taxon>Caryophyllales</taxon>
        <taxon>Caryophyllaceae</taxon>
        <taxon>Caryophylleae</taxon>
        <taxon>Saponaria</taxon>
    </lineage>
</organism>
<sequence length="128" mass="14397">MLEKLGFLYLFYWPEKMCQVQALYLLSYFGRSSFRVIKVDSVGYKLEILASQKVKLVADVLLDESTKSSYDLIVLPVLFVIMSPSIRRQLATNVNSLIPSLNMRNSPGSPRVDSLVVANLGPKPHTFA</sequence>
<protein>
    <submittedName>
        <fullName evidence="1">Uncharacterized protein</fullName>
    </submittedName>
</protein>
<name>A0AAW1HKM4_SAPOF</name>